<gene>
    <name evidence="1" type="ORF">I553_0726</name>
</gene>
<comment type="caution">
    <text evidence="1">The sequence shown here is derived from an EMBL/GenBank/DDBJ whole genome shotgun (WGS) entry which is preliminary data.</text>
</comment>
<dbReference type="AlphaFoldDB" id="X7YHB6"/>
<evidence type="ECO:0000313" key="1">
    <source>
        <dbReference type="EMBL" id="EUA06582.1"/>
    </source>
</evidence>
<reference evidence="1" key="1">
    <citation type="submission" date="2014-01" db="EMBL/GenBank/DDBJ databases">
        <authorList>
            <person name="Brown-Elliot B."/>
            <person name="Wallace R."/>
            <person name="Lenaerts A."/>
            <person name="Ordway D."/>
            <person name="DeGroote M.A."/>
            <person name="Parker T."/>
            <person name="Sizemore C."/>
            <person name="Tallon L.J."/>
            <person name="Sadzewicz L.K."/>
            <person name="Sengamalay N."/>
            <person name="Fraser C.M."/>
            <person name="Hine E."/>
            <person name="Shefchek K.A."/>
            <person name="Das S.P."/>
            <person name="Tettelin H."/>
        </authorList>
    </citation>
    <scope>NUCLEOTIDE SEQUENCE [LARGE SCALE GENOMIC DNA]</scope>
    <source>
        <strain evidence="1">4042</strain>
    </source>
</reference>
<accession>X7YHB6</accession>
<sequence>MANVFGHRPYLWAGSSPTRVLRDGLDGVSNRNRQWDDDCDGVVDADLRISQRADVAHVIFGGQRRQCMHVTMIAGFV</sequence>
<organism evidence="1">
    <name type="scientific">Mycobacterium xenopi 4042</name>
    <dbReference type="NCBI Taxonomy" id="1299334"/>
    <lineage>
        <taxon>Bacteria</taxon>
        <taxon>Bacillati</taxon>
        <taxon>Actinomycetota</taxon>
        <taxon>Actinomycetes</taxon>
        <taxon>Mycobacteriales</taxon>
        <taxon>Mycobacteriaceae</taxon>
        <taxon>Mycobacterium</taxon>
    </lineage>
</organism>
<proteinExistence type="predicted"/>
<protein>
    <submittedName>
        <fullName evidence="1">Uncharacterized protein</fullName>
    </submittedName>
</protein>
<dbReference type="EMBL" id="JAOB01000093">
    <property type="protein sequence ID" value="EUA06582.1"/>
    <property type="molecule type" value="Genomic_DNA"/>
</dbReference>
<name>X7YHB6_MYCXE</name>